<dbReference type="InterPro" id="IPR006750">
    <property type="entry name" value="YdcZ"/>
</dbReference>
<gene>
    <name evidence="2" type="ORF">M1B34_02620</name>
    <name evidence="3" type="ORF">M1B35_25775</name>
</gene>
<feature type="transmembrane region" description="Helical" evidence="1">
    <location>
        <begin position="128"/>
        <end position="146"/>
    </location>
</feature>
<evidence type="ECO:0000313" key="2">
    <source>
        <dbReference type="EMBL" id="MCK9796663.1"/>
    </source>
</evidence>
<evidence type="ECO:0000313" key="5">
    <source>
        <dbReference type="Proteomes" id="UP001155163"/>
    </source>
</evidence>
<accession>A0A9X1YQL7</accession>
<keyword evidence="1" id="KW-0812">Transmembrane</keyword>
<proteinExistence type="predicted"/>
<evidence type="ECO:0000313" key="4">
    <source>
        <dbReference type="Proteomes" id="UP001155059"/>
    </source>
</evidence>
<dbReference type="Pfam" id="PF04657">
    <property type="entry name" value="DMT_YdcZ"/>
    <property type="match status" value="1"/>
</dbReference>
<dbReference type="Proteomes" id="UP001155163">
    <property type="component" value="Unassembled WGS sequence"/>
</dbReference>
<keyword evidence="1" id="KW-0472">Membrane</keyword>
<dbReference type="GO" id="GO:0005886">
    <property type="term" value="C:plasma membrane"/>
    <property type="evidence" value="ECO:0007669"/>
    <property type="project" value="TreeGrafter"/>
</dbReference>
<feature type="transmembrane region" description="Helical" evidence="1">
    <location>
        <begin position="70"/>
        <end position="91"/>
    </location>
</feature>
<evidence type="ECO:0000256" key="1">
    <source>
        <dbReference type="SAM" id="Phobius"/>
    </source>
</evidence>
<dbReference type="Proteomes" id="UP001155059">
    <property type="component" value="Unassembled WGS sequence"/>
</dbReference>
<organism evidence="2 4">
    <name type="scientific">Pseudomonas morbosilactucae</name>
    <dbReference type="NCBI Taxonomy" id="2938197"/>
    <lineage>
        <taxon>Bacteria</taxon>
        <taxon>Pseudomonadati</taxon>
        <taxon>Pseudomonadota</taxon>
        <taxon>Gammaproteobacteria</taxon>
        <taxon>Pseudomonadales</taxon>
        <taxon>Pseudomonadaceae</taxon>
        <taxon>Pseudomonas</taxon>
    </lineage>
</organism>
<protein>
    <submittedName>
        <fullName evidence="2">DMT family transporter</fullName>
    </submittedName>
</protein>
<reference evidence="4 5" key="2">
    <citation type="journal article" date="2023" name="Plant Pathol.">
        <title>Dismantling and reorganizing Pseudomonas marginalis sensu#lato.</title>
        <authorList>
            <person name="Sawada H."/>
            <person name="Fujikawa T."/>
            <person name="Satou M."/>
        </authorList>
    </citation>
    <scope>NUCLEOTIDE SEQUENCE [LARGE SCALE GENOMIC DNA]</scope>
    <source>
        <strain evidence="2 4">MAFF 302030</strain>
        <strain evidence="3 5">MAFF 302046</strain>
    </source>
</reference>
<dbReference type="AlphaFoldDB" id="A0A9X1YQL7"/>
<keyword evidence="1" id="KW-1133">Transmembrane helix</keyword>
<comment type="caution">
    <text evidence="2">The sequence shown here is derived from an EMBL/GenBank/DDBJ whole genome shotgun (WGS) entry which is preliminary data.</text>
</comment>
<feature type="transmembrane region" description="Helical" evidence="1">
    <location>
        <begin position="37"/>
        <end position="58"/>
    </location>
</feature>
<name>A0A9X1YQL7_9PSED</name>
<sequence length="149" mass="15854">MTLFIPILLSLLAGFAVPLQAGTNARLGQLLGHPLWATGVSLLISLLALALILIFIKVPRPNLVAALQNGPWWIWMGGIAGVFYITTALLIAPRLGALNFIMAVIVGQLAISLIIDRFGLVGLPQREVSLKKLVGVAIVIVGFLITTRA</sequence>
<feature type="transmembrane region" description="Helical" evidence="1">
    <location>
        <begin position="97"/>
        <end position="116"/>
    </location>
</feature>
<evidence type="ECO:0000313" key="3">
    <source>
        <dbReference type="EMBL" id="MCK9817448.1"/>
    </source>
</evidence>
<dbReference type="EMBL" id="JALQCW010000005">
    <property type="protein sequence ID" value="MCK9796663.1"/>
    <property type="molecule type" value="Genomic_DNA"/>
</dbReference>
<dbReference type="PANTHER" id="PTHR34821">
    <property type="entry name" value="INNER MEMBRANE PROTEIN YDCZ"/>
    <property type="match status" value="1"/>
</dbReference>
<dbReference type="PANTHER" id="PTHR34821:SF2">
    <property type="entry name" value="INNER MEMBRANE PROTEIN YDCZ"/>
    <property type="match status" value="1"/>
</dbReference>
<dbReference type="RefSeq" id="WP_268263455.1">
    <property type="nucleotide sequence ID" value="NZ_JALQCW010000005.1"/>
</dbReference>
<dbReference type="EMBL" id="JALQCX010000054">
    <property type="protein sequence ID" value="MCK9817448.1"/>
    <property type="molecule type" value="Genomic_DNA"/>
</dbReference>
<keyword evidence="5" id="KW-1185">Reference proteome</keyword>
<reference evidence="4 5" key="1">
    <citation type="journal article" date="2022" name="Int. J. Syst. Evol. Microbiol.">
        <title>Pseudomonas aegrilactucae sp. nov. and Pseudomonas morbosilactucae sp. nov., pathogens causing bacterial rot of lettuce in Japan.</title>
        <authorList>
            <person name="Sawada H."/>
            <person name="Fujikawa T."/>
            <person name="Satou M."/>
        </authorList>
    </citation>
    <scope>NUCLEOTIDE SEQUENCE [LARGE SCALE GENOMIC DNA]</scope>
    <source>
        <strain evidence="2 4">MAFF 302030</strain>
        <strain evidence="3 5">MAFF 302046</strain>
    </source>
</reference>